<dbReference type="HOGENOM" id="CLU_897186_0_0_1"/>
<comment type="caution">
    <text evidence="2">The sequence shown here is derived from an EMBL/GenBank/DDBJ whole genome shotgun (WGS) entry which is preliminary data.</text>
</comment>
<dbReference type="KEGG" id="cci:CC1G_05209"/>
<name>A8PC61_COPC7</name>
<organism evidence="2 3">
    <name type="scientific">Coprinopsis cinerea (strain Okayama-7 / 130 / ATCC MYA-4618 / FGSC 9003)</name>
    <name type="common">Inky cap fungus</name>
    <name type="synonym">Hormographiella aspergillata</name>
    <dbReference type="NCBI Taxonomy" id="240176"/>
    <lineage>
        <taxon>Eukaryota</taxon>
        <taxon>Fungi</taxon>
        <taxon>Dikarya</taxon>
        <taxon>Basidiomycota</taxon>
        <taxon>Agaricomycotina</taxon>
        <taxon>Agaricomycetes</taxon>
        <taxon>Agaricomycetidae</taxon>
        <taxon>Agaricales</taxon>
        <taxon>Agaricineae</taxon>
        <taxon>Psathyrellaceae</taxon>
        <taxon>Coprinopsis</taxon>
    </lineage>
</organism>
<accession>A8PC61</accession>
<feature type="compositionally biased region" description="Polar residues" evidence="1">
    <location>
        <begin position="22"/>
        <end position="41"/>
    </location>
</feature>
<dbReference type="OrthoDB" id="3054377at2759"/>
<feature type="compositionally biased region" description="Low complexity" evidence="1">
    <location>
        <begin position="75"/>
        <end position="86"/>
    </location>
</feature>
<feature type="compositionally biased region" description="Low complexity" evidence="1">
    <location>
        <begin position="243"/>
        <end position="254"/>
    </location>
</feature>
<dbReference type="EMBL" id="AACS02000011">
    <property type="protein sequence ID" value="EAU81379.2"/>
    <property type="molecule type" value="Genomic_DNA"/>
</dbReference>
<dbReference type="VEuPathDB" id="FungiDB:CC1G_05209"/>
<keyword evidence="3" id="KW-1185">Reference proteome</keyword>
<proteinExistence type="predicted"/>
<protein>
    <submittedName>
        <fullName evidence="2">Uncharacterized protein</fullName>
    </submittedName>
</protein>
<feature type="compositionally biased region" description="Polar residues" evidence="1">
    <location>
        <begin position="268"/>
        <end position="294"/>
    </location>
</feature>
<gene>
    <name evidence="2" type="ORF">CC1G_05209</name>
</gene>
<evidence type="ECO:0000313" key="3">
    <source>
        <dbReference type="Proteomes" id="UP000001861"/>
    </source>
</evidence>
<dbReference type="GeneID" id="6016958"/>
<dbReference type="AlphaFoldDB" id="A8PC61"/>
<sequence>MPRTSTKPPPPPPTVQTRSQTRKQQQLQVGHNAVVSPSATGKGTHVRWKYTASGRTPSPVPSEVTPPRKQRPVKLSSRSSTGSLDDSLFEGPLTPLSSSSFSSVEYRRSESPVEDVPITPETSPEKKPFPPVALYTPPSTPPRSKTKPLVRSPLQRWTIEGTSRRLVFIPDDEYLSEEAIVRRLAEDKQAQQEIFERELQRLMQHKKRVDNALKWAEQSAEEAESGEGYTTDGSEESSAVTESISGSSKPSSRRGGAGGLVRGDTEIIESQPTIRELSPLTQYPSEWLVEQSNPLRRRPTDLISETSGSP</sequence>
<feature type="region of interest" description="Disordered" evidence="1">
    <location>
        <begin position="215"/>
        <end position="310"/>
    </location>
</feature>
<evidence type="ECO:0000313" key="2">
    <source>
        <dbReference type="EMBL" id="EAU81379.2"/>
    </source>
</evidence>
<dbReference type="RefSeq" id="XP_001840323.2">
    <property type="nucleotide sequence ID" value="XM_001840271.2"/>
</dbReference>
<feature type="compositionally biased region" description="Low complexity" evidence="1">
    <location>
        <begin position="55"/>
        <end position="67"/>
    </location>
</feature>
<dbReference type="Proteomes" id="UP000001861">
    <property type="component" value="Unassembled WGS sequence"/>
</dbReference>
<feature type="region of interest" description="Disordered" evidence="1">
    <location>
        <begin position="1"/>
        <end position="152"/>
    </location>
</feature>
<evidence type="ECO:0000256" key="1">
    <source>
        <dbReference type="SAM" id="MobiDB-lite"/>
    </source>
</evidence>
<dbReference type="InParanoid" id="A8PC61"/>
<reference evidence="2 3" key="1">
    <citation type="journal article" date="2010" name="Proc. Natl. Acad. Sci. U.S.A.">
        <title>Insights into evolution of multicellular fungi from the assembled chromosomes of the mushroom Coprinopsis cinerea (Coprinus cinereus).</title>
        <authorList>
            <person name="Stajich J.E."/>
            <person name="Wilke S.K."/>
            <person name="Ahren D."/>
            <person name="Au C.H."/>
            <person name="Birren B.W."/>
            <person name="Borodovsky M."/>
            <person name="Burns C."/>
            <person name="Canback B."/>
            <person name="Casselton L.A."/>
            <person name="Cheng C.K."/>
            <person name="Deng J."/>
            <person name="Dietrich F.S."/>
            <person name="Fargo D.C."/>
            <person name="Farman M.L."/>
            <person name="Gathman A.C."/>
            <person name="Goldberg J."/>
            <person name="Guigo R."/>
            <person name="Hoegger P.J."/>
            <person name="Hooker J.B."/>
            <person name="Huggins A."/>
            <person name="James T.Y."/>
            <person name="Kamada T."/>
            <person name="Kilaru S."/>
            <person name="Kodira C."/>
            <person name="Kues U."/>
            <person name="Kupfer D."/>
            <person name="Kwan H.S."/>
            <person name="Lomsadze A."/>
            <person name="Li W."/>
            <person name="Lilly W.W."/>
            <person name="Ma L.J."/>
            <person name="Mackey A.J."/>
            <person name="Manning G."/>
            <person name="Martin F."/>
            <person name="Muraguchi H."/>
            <person name="Natvig D.O."/>
            <person name="Palmerini H."/>
            <person name="Ramesh M.A."/>
            <person name="Rehmeyer C.J."/>
            <person name="Roe B.A."/>
            <person name="Shenoy N."/>
            <person name="Stanke M."/>
            <person name="Ter-Hovhannisyan V."/>
            <person name="Tunlid A."/>
            <person name="Velagapudi R."/>
            <person name="Vision T.J."/>
            <person name="Zeng Q."/>
            <person name="Zolan M.E."/>
            <person name="Pukkila P.J."/>
        </authorList>
    </citation>
    <scope>NUCLEOTIDE SEQUENCE [LARGE SCALE GENOMIC DNA]</scope>
    <source>
        <strain evidence="3">Okayama-7 / 130 / ATCC MYA-4618 / FGSC 9003</strain>
    </source>
</reference>